<evidence type="ECO:0000256" key="1">
    <source>
        <dbReference type="ARBA" id="ARBA00023239"/>
    </source>
</evidence>
<dbReference type="Gene3D" id="3.10.129.10">
    <property type="entry name" value="Hotdog Thioesterase"/>
    <property type="match status" value="1"/>
</dbReference>
<dbReference type="GO" id="GO:0006633">
    <property type="term" value="P:fatty acid biosynthetic process"/>
    <property type="evidence" value="ECO:0007669"/>
    <property type="project" value="TreeGrafter"/>
</dbReference>
<reference evidence="3" key="3">
    <citation type="submission" date="2020-05" db="EMBL/GenBank/DDBJ databases">
        <title>Electrophorus electricus (electric eel) genome, fEleEle1, primary haplotype.</title>
        <authorList>
            <person name="Myers G."/>
            <person name="Meyer A."/>
            <person name="Fedrigo O."/>
            <person name="Formenti G."/>
            <person name="Rhie A."/>
            <person name="Tracey A."/>
            <person name="Sims Y."/>
            <person name="Jarvis E.D."/>
        </authorList>
    </citation>
    <scope>NUCLEOTIDE SEQUENCE [LARGE SCALE GENOMIC DNA]</scope>
</reference>
<dbReference type="PANTHER" id="PTHR43437">
    <property type="entry name" value="HYDROXYACYL-THIOESTER DEHYDRATASE TYPE 2, MITOCHONDRIAL-RELATED"/>
    <property type="match status" value="1"/>
</dbReference>
<evidence type="ECO:0000313" key="3">
    <source>
        <dbReference type="Ensembl" id="ENSEEEP00000015781.2"/>
    </source>
</evidence>
<reference evidence="3" key="4">
    <citation type="submission" date="2025-08" db="UniProtKB">
        <authorList>
            <consortium name="Ensembl"/>
        </authorList>
    </citation>
    <scope>IDENTIFICATION</scope>
</reference>
<dbReference type="InterPro" id="IPR002539">
    <property type="entry name" value="MaoC-like_dom"/>
</dbReference>
<dbReference type="STRING" id="8005.ENSEEEP00000015781"/>
<dbReference type="FunFam" id="3.10.129.10:FF:000042">
    <property type="entry name" value="MaoC domain protein dehydratase"/>
    <property type="match status" value="1"/>
</dbReference>
<dbReference type="Ensembl" id="ENSEEET00000015963.2">
    <property type="protein sequence ID" value="ENSEEEP00000015781.2"/>
    <property type="gene ID" value="ENSEEEG00000007808.2"/>
</dbReference>
<proteinExistence type="predicted"/>
<dbReference type="Pfam" id="PF01575">
    <property type="entry name" value="MaoC_dehydratas"/>
    <property type="match status" value="1"/>
</dbReference>
<evidence type="ECO:0000313" key="4">
    <source>
        <dbReference type="Proteomes" id="UP000314983"/>
    </source>
</evidence>
<organism evidence="3 4">
    <name type="scientific">Electrophorus electricus</name>
    <name type="common">Electric eel</name>
    <name type="synonym">Gymnotus electricus</name>
    <dbReference type="NCBI Taxonomy" id="8005"/>
    <lineage>
        <taxon>Eukaryota</taxon>
        <taxon>Metazoa</taxon>
        <taxon>Chordata</taxon>
        <taxon>Craniata</taxon>
        <taxon>Vertebrata</taxon>
        <taxon>Euteleostomi</taxon>
        <taxon>Actinopterygii</taxon>
        <taxon>Neopterygii</taxon>
        <taxon>Teleostei</taxon>
        <taxon>Ostariophysi</taxon>
        <taxon>Gymnotiformes</taxon>
        <taxon>Gymnotoidei</taxon>
        <taxon>Gymnotidae</taxon>
        <taxon>Electrophorus</taxon>
    </lineage>
</organism>
<reference evidence="4" key="1">
    <citation type="journal article" date="2014" name="Science">
        <title>Nonhuman genetics. Genomic basis for the convergent evolution of electric organs.</title>
        <authorList>
            <person name="Gallant J.R."/>
            <person name="Traeger L.L."/>
            <person name="Volkening J.D."/>
            <person name="Moffett H."/>
            <person name="Chen P.H."/>
            <person name="Novina C.D."/>
            <person name="Phillips G.N.Jr."/>
            <person name="Anand R."/>
            <person name="Wells G.B."/>
            <person name="Pinch M."/>
            <person name="Guth R."/>
            <person name="Unguez G.A."/>
            <person name="Albert J.S."/>
            <person name="Zakon H.H."/>
            <person name="Samanta M.P."/>
            <person name="Sussman M.R."/>
        </authorList>
    </citation>
    <scope>NUCLEOTIDE SEQUENCE [LARGE SCALE GENOMIC DNA]</scope>
</reference>
<dbReference type="GO" id="GO:0019171">
    <property type="term" value="F:(3R)-hydroxyacyl-[acyl-carrier-protein] dehydratase activity"/>
    <property type="evidence" value="ECO:0007669"/>
    <property type="project" value="TreeGrafter"/>
</dbReference>
<dbReference type="GeneTree" id="ENSGT00530000065109"/>
<keyword evidence="1" id="KW-0456">Lyase</keyword>
<protein>
    <recommendedName>
        <fullName evidence="2">MaoC-like domain-containing protein</fullName>
    </recommendedName>
</protein>
<dbReference type="OMA" id="GCVFLHQ"/>
<dbReference type="AlphaFoldDB" id="A0A4W4EWT7"/>
<sequence>MTFILRRSLFGTNLRHAIAACGANRLPSMEPHSCRALHVDECASLTKAFTTRDVALFAQLTGDTNPLHLDPEFAKTMSFKAPIVHGVLINGLISAVLGSKMPGPGCVFVYQEIRFPAPLYVGEEVVAEARVKKIKMSFAFISVSCSVRDKVVMEGQVVVMMQEHTREEV</sequence>
<dbReference type="GO" id="GO:0018812">
    <property type="term" value="F:3-hydroxyacyl-CoA dehydratase activity"/>
    <property type="evidence" value="ECO:0007669"/>
    <property type="project" value="UniProtKB-ARBA"/>
</dbReference>
<reference evidence="4" key="2">
    <citation type="journal article" date="2017" name="Sci. Adv.">
        <title>A tail of two voltages: Proteomic comparison of the three electric organs of the electric eel.</title>
        <authorList>
            <person name="Traeger L.L."/>
            <person name="Sabat G."/>
            <person name="Barrett-Wilt G.A."/>
            <person name="Wells G.B."/>
            <person name="Sussman M.R."/>
        </authorList>
    </citation>
    <scope>NUCLEOTIDE SEQUENCE [LARGE SCALE GENOMIC DNA]</scope>
</reference>
<keyword evidence="4" id="KW-1185">Reference proteome</keyword>
<dbReference type="Proteomes" id="UP000314983">
    <property type="component" value="Chromosome 20"/>
</dbReference>
<dbReference type="InterPro" id="IPR029069">
    <property type="entry name" value="HotDog_dom_sf"/>
</dbReference>
<feature type="domain" description="MaoC-like" evidence="2">
    <location>
        <begin position="47"/>
        <end position="144"/>
    </location>
</feature>
<dbReference type="InterPro" id="IPR050965">
    <property type="entry name" value="UPF0336/Enoyl-CoA_hydratase"/>
</dbReference>
<dbReference type="CDD" id="cd03449">
    <property type="entry name" value="R_hydratase"/>
    <property type="match status" value="1"/>
</dbReference>
<gene>
    <name evidence="3" type="primary">HTD2</name>
</gene>
<dbReference type="PANTHER" id="PTHR43437:SF3">
    <property type="entry name" value="HYDROXYACYL-THIOESTER DEHYDRATASE TYPE 2, MITOCHONDRIAL"/>
    <property type="match status" value="1"/>
</dbReference>
<dbReference type="GO" id="GO:0005739">
    <property type="term" value="C:mitochondrion"/>
    <property type="evidence" value="ECO:0007669"/>
    <property type="project" value="TreeGrafter"/>
</dbReference>
<name>A0A4W4EWT7_ELEEL</name>
<accession>A0A4W4EWT7</accession>
<reference evidence="3" key="5">
    <citation type="submission" date="2025-09" db="UniProtKB">
        <authorList>
            <consortium name="Ensembl"/>
        </authorList>
    </citation>
    <scope>IDENTIFICATION</scope>
</reference>
<dbReference type="SUPFAM" id="SSF54637">
    <property type="entry name" value="Thioesterase/thiol ester dehydrase-isomerase"/>
    <property type="match status" value="1"/>
</dbReference>
<evidence type="ECO:0000259" key="2">
    <source>
        <dbReference type="Pfam" id="PF01575"/>
    </source>
</evidence>